<dbReference type="EMBL" id="JBHUOX010000022">
    <property type="protein sequence ID" value="MFD3002950.1"/>
    <property type="molecule type" value="Genomic_DNA"/>
</dbReference>
<evidence type="ECO:0000313" key="2">
    <source>
        <dbReference type="Proteomes" id="UP001597641"/>
    </source>
</evidence>
<proteinExistence type="predicted"/>
<comment type="caution">
    <text evidence="1">The sequence shown here is derived from an EMBL/GenBank/DDBJ whole genome shotgun (WGS) entry which is preliminary data.</text>
</comment>
<accession>A0ABW6BZW2</accession>
<dbReference type="Gene3D" id="3.30.360.10">
    <property type="entry name" value="Dihydrodipicolinate Reductase, domain 2"/>
    <property type="match status" value="1"/>
</dbReference>
<dbReference type="Gene3D" id="3.40.50.720">
    <property type="entry name" value="NAD(P)-binding Rossmann-like Domain"/>
    <property type="match status" value="1"/>
</dbReference>
<gene>
    <name evidence="1" type="ORF">ACFS7Z_21470</name>
</gene>
<reference evidence="2" key="1">
    <citation type="journal article" date="2019" name="Int. J. Syst. Evol. Microbiol.">
        <title>The Global Catalogue of Microorganisms (GCM) 10K type strain sequencing project: providing services to taxonomists for standard genome sequencing and annotation.</title>
        <authorList>
            <consortium name="The Broad Institute Genomics Platform"/>
            <consortium name="The Broad Institute Genome Sequencing Center for Infectious Disease"/>
            <person name="Wu L."/>
            <person name="Ma J."/>
        </authorList>
    </citation>
    <scope>NUCLEOTIDE SEQUENCE [LARGE SCALE GENOMIC DNA]</scope>
    <source>
        <strain evidence="2">KCTC 23984</strain>
    </source>
</reference>
<organism evidence="1 2">
    <name type="scientific">Pontibacter toksunensis</name>
    <dbReference type="NCBI Taxonomy" id="1332631"/>
    <lineage>
        <taxon>Bacteria</taxon>
        <taxon>Pseudomonadati</taxon>
        <taxon>Bacteroidota</taxon>
        <taxon>Cytophagia</taxon>
        <taxon>Cytophagales</taxon>
        <taxon>Hymenobacteraceae</taxon>
        <taxon>Pontibacter</taxon>
    </lineage>
</organism>
<dbReference type="Proteomes" id="UP001597641">
    <property type="component" value="Unassembled WGS sequence"/>
</dbReference>
<feature type="non-terminal residue" evidence="1">
    <location>
        <position position="1"/>
    </location>
</feature>
<name>A0ABW6BZW2_9BACT</name>
<evidence type="ECO:0000313" key="1">
    <source>
        <dbReference type="EMBL" id="MFD3002950.1"/>
    </source>
</evidence>
<keyword evidence="2" id="KW-1185">Reference proteome</keyword>
<sequence length="62" mass="6796">PHLVHEFVSALVEGREPYPNARQSANITCVGILAHESAMQGGKIMQMPDFTMEKAENAISNK</sequence>
<protein>
    <recommendedName>
        <fullName evidence="3">Gfo/Idh/MocA-like oxidoreductase C-terminal domain-containing protein</fullName>
    </recommendedName>
</protein>
<evidence type="ECO:0008006" key="3">
    <source>
        <dbReference type="Google" id="ProtNLM"/>
    </source>
</evidence>